<reference evidence="3" key="1">
    <citation type="submission" date="2016-10" db="EMBL/GenBank/DDBJ databases">
        <authorList>
            <person name="Varghese N."/>
            <person name="Submissions S."/>
        </authorList>
    </citation>
    <scope>NUCLEOTIDE SEQUENCE [LARGE SCALE GENOMIC DNA]</scope>
    <source>
        <strain evidence="3">DSM 26894</strain>
    </source>
</reference>
<evidence type="ECO:0008006" key="4">
    <source>
        <dbReference type="Google" id="ProtNLM"/>
    </source>
</evidence>
<evidence type="ECO:0000313" key="3">
    <source>
        <dbReference type="Proteomes" id="UP000199392"/>
    </source>
</evidence>
<feature type="signal peptide" evidence="1">
    <location>
        <begin position="1"/>
        <end position="29"/>
    </location>
</feature>
<accession>A0A1I6NTA0</accession>
<evidence type="ECO:0000256" key="1">
    <source>
        <dbReference type="SAM" id="SignalP"/>
    </source>
</evidence>
<gene>
    <name evidence="2" type="ORF">SAMN04488050_10162</name>
</gene>
<keyword evidence="3" id="KW-1185">Reference proteome</keyword>
<dbReference type="OrthoDB" id="7741116at2"/>
<proteinExistence type="predicted"/>
<dbReference type="RefSeq" id="WP_092426689.1">
    <property type="nucleotide sequence ID" value="NZ_FNCL01000008.1"/>
</dbReference>
<dbReference type="Proteomes" id="UP000199392">
    <property type="component" value="Unassembled WGS sequence"/>
</dbReference>
<sequence length="197" mass="20878">MNITGKLIGTLTGTFGGAALVLSAVPALADGTFVQIEQAKSTSGAVLAVNRDRLTYGGVVSHWDGGASVVGSALYGFDTPFGASFKVGPAFGGVFKDGEEDDYELGLRASLDRWMPTSWGSFYYLAEVNSIDNSWFLLASTGWGNSGFGTELSTGGSDSYSDTTLAVNKRYDGPVSLRAGYRFESEEFFIGFSINTF</sequence>
<protein>
    <recommendedName>
        <fullName evidence="4">Outer membrane protein beta-barrel domain-containing protein</fullName>
    </recommendedName>
</protein>
<dbReference type="EMBL" id="FOZW01000001">
    <property type="protein sequence ID" value="SFS31182.1"/>
    <property type="molecule type" value="Genomic_DNA"/>
</dbReference>
<name>A0A1I6NTA0_9RHOB</name>
<feature type="chain" id="PRO_5011739947" description="Outer membrane protein beta-barrel domain-containing protein" evidence="1">
    <location>
        <begin position="30"/>
        <end position="197"/>
    </location>
</feature>
<dbReference type="STRING" id="311180.SAMN04488050_10162"/>
<keyword evidence="1" id="KW-0732">Signal</keyword>
<evidence type="ECO:0000313" key="2">
    <source>
        <dbReference type="EMBL" id="SFS31182.1"/>
    </source>
</evidence>
<dbReference type="AlphaFoldDB" id="A0A1I6NTA0"/>
<organism evidence="2 3">
    <name type="scientific">Alloyangia pacifica</name>
    <dbReference type="NCBI Taxonomy" id="311180"/>
    <lineage>
        <taxon>Bacteria</taxon>
        <taxon>Pseudomonadati</taxon>
        <taxon>Pseudomonadota</taxon>
        <taxon>Alphaproteobacteria</taxon>
        <taxon>Rhodobacterales</taxon>
        <taxon>Roseobacteraceae</taxon>
        <taxon>Alloyangia</taxon>
    </lineage>
</organism>